<comment type="cofactor">
    <cofactor evidence="6">
        <name>Zn(2+)</name>
        <dbReference type="ChEBI" id="CHEBI:29105"/>
    </cofactor>
    <text evidence="6">Binds 2 Zn(2+) ions per subunit.</text>
</comment>
<dbReference type="SUPFAM" id="SSF51556">
    <property type="entry name" value="Metallo-dependent hydrolases"/>
    <property type="match status" value="1"/>
</dbReference>
<dbReference type="SUPFAM" id="SSF51338">
    <property type="entry name" value="Composite domain of metallo-dependent hydrolases"/>
    <property type="match status" value="1"/>
</dbReference>
<feature type="binding site" evidence="6">
    <location>
        <position position="152"/>
    </location>
    <ligand>
        <name>Zn(2+)</name>
        <dbReference type="ChEBI" id="CHEBI:29105"/>
        <label>2</label>
    </ligand>
</feature>
<dbReference type="PROSITE" id="PS00483">
    <property type="entry name" value="DIHYDROOROTASE_2"/>
    <property type="match status" value="1"/>
</dbReference>
<feature type="binding site" evidence="6">
    <location>
        <position position="309"/>
    </location>
    <ligand>
        <name>substrate</name>
    </ligand>
</feature>
<feature type="binding site" evidence="6">
    <location>
        <position position="60"/>
    </location>
    <ligand>
        <name>Zn(2+)</name>
        <dbReference type="ChEBI" id="CHEBI:29105"/>
        <label>1</label>
    </ligand>
</feature>
<feature type="binding site" evidence="6">
    <location>
        <position position="62"/>
    </location>
    <ligand>
        <name>Zn(2+)</name>
        <dbReference type="ChEBI" id="CHEBI:29105"/>
        <label>1</label>
    </ligand>
</feature>
<keyword evidence="9" id="KW-1185">Reference proteome</keyword>
<evidence type="ECO:0000313" key="9">
    <source>
        <dbReference type="Proteomes" id="UP000000269"/>
    </source>
</evidence>
<dbReference type="InterPro" id="IPR002195">
    <property type="entry name" value="Dihydroorotase_CS"/>
</dbReference>
<dbReference type="Pfam" id="PF12890">
    <property type="entry name" value="DHOase"/>
    <property type="match status" value="1"/>
</dbReference>
<dbReference type="Proteomes" id="UP000000269">
    <property type="component" value="Chromosome"/>
</dbReference>
<dbReference type="InterPro" id="IPR024403">
    <property type="entry name" value="DHOase_cat"/>
</dbReference>
<feature type="binding site" evidence="6">
    <location>
        <position position="278"/>
    </location>
    <ligand>
        <name>substrate</name>
    </ligand>
</feature>
<dbReference type="InterPro" id="IPR032466">
    <property type="entry name" value="Metal_Hydrolase"/>
</dbReference>
<dbReference type="PANTHER" id="PTHR43668">
    <property type="entry name" value="ALLANTOINASE"/>
    <property type="match status" value="1"/>
</dbReference>
<feature type="active site" evidence="6">
    <location>
        <position position="305"/>
    </location>
</feature>
<dbReference type="HOGENOM" id="CLU_015572_1_0_9"/>
<reference evidence="9" key="1">
    <citation type="submission" date="2007-10" db="EMBL/GenBank/DDBJ databases">
        <title>Complete genome of Alkaliphilus oremlandii OhILAs.</title>
        <authorList>
            <person name="Copeland A."/>
            <person name="Lucas S."/>
            <person name="Lapidus A."/>
            <person name="Barry K."/>
            <person name="Detter J.C."/>
            <person name="Glavina del Rio T."/>
            <person name="Hammon N."/>
            <person name="Israni S."/>
            <person name="Dalin E."/>
            <person name="Tice H."/>
            <person name="Pitluck S."/>
            <person name="Chain P."/>
            <person name="Malfatti S."/>
            <person name="Shin M."/>
            <person name="Vergez L."/>
            <person name="Schmutz J."/>
            <person name="Larimer F."/>
            <person name="Land M."/>
            <person name="Hauser L."/>
            <person name="Kyrpides N."/>
            <person name="Mikhailova N."/>
            <person name="Stolz J.F."/>
            <person name="Dawson A."/>
            <person name="Fisher E."/>
            <person name="Crable B."/>
            <person name="Perera E."/>
            <person name="Lisak J."/>
            <person name="Ranganathan M."/>
            <person name="Basu P."/>
            <person name="Richardson P."/>
        </authorList>
    </citation>
    <scope>NUCLEOTIDE SEQUENCE [LARGE SCALE GENOMIC DNA]</scope>
    <source>
        <strain evidence="9">OhILAs</strain>
    </source>
</reference>
<dbReference type="UniPathway" id="UPA00070">
    <property type="reaction ID" value="UER00117"/>
</dbReference>
<comment type="similarity">
    <text evidence="2 6">Belongs to the metallo-dependent hydrolases superfamily. DHOase family. Class I DHOase subfamily.</text>
</comment>
<evidence type="ECO:0000259" key="7">
    <source>
        <dbReference type="Pfam" id="PF12890"/>
    </source>
</evidence>
<feature type="binding site" evidence="6">
    <location>
        <position position="179"/>
    </location>
    <ligand>
        <name>Zn(2+)</name>
        <dbReference type="ChEBI" id="CHEBI:29105"/>
        <label>2</label>
    </ligand>
</feature>
<dbReference type="Gene3D" id="3.20.20.140">
    <property type="entry name" value="Metal-dependent hydrolases"/>
    <property type="match status" value="1"/>
</dbReference>
<feature type="binding site" evidence="6">
    <location>
        <begin position="62"/>
        <end position="64"/>
    </location>
    <ligand>
        <name>substrate</name>
    </ligand>
</feature>
<evidence type="ECO:0000256" key="3">
    <source>
        <dbReference type="ARBA" id="ARBA00022723"/>
    </source>
</evidence>
<dbReference type="OrthoDB" id="9765462at2"/>
<evidence type="ECO:0000256" key="4">
    <source>
        <dbReference type="ARBA" id="ARBA00022801"/>
    </source>
</evidence>
<dbReference type="STRING" id="350688.Clos_2194"/>
<comment type="function">
    <text evidence="1 6">Catalyzes the reversible cyclization of carbamoyl aspartate to dihydroorotate.</text>
</comment>
<keyword evidence="4 6" id="KW-0378">Hydrolase</keyword>
<evidence type="ECO:0000256" key="1">
    <source>
        <dbReference type="ARBA" id="ARBA00002368"/>
    </source>
</evidence>
<dbReference type="CDD" id="cd01317">
    <property type="entry name" value="DHOase_IIa"/>
    <property type="match status" value="1"/>
</dbReference>
<dbReference type="GO" id="GO:0008270">
    <property type="term" value="F:zinc ion binding"/>
    <property type="evidence" value="ECO:0007669"/>
    <property type="project" value="UniProtKB-UniRule"/>
</dbReference>
<dbReference type="AlphaFoldDB" id="A8MIU7"/>
<dbReference type="GO" id="GO:0005737">
    <property type="term" value="C:cytoplasm"/>
    <property type="evidence" value="ECO:0007669"/>
    <property type="project" value="TreeGrafter"/>
</dbReference>
<dbReference type="EMBL" id="CP000853">
    <property type="protein sequence ID" value="ABW19729.1"/>
    <property type="molecule type" value="Genomic_DNA"/>
</dbReference>
<dbReference type="GO" id="GO:0004151">
    <property type="term" value="F:dihydroorotase activity"/>
    <property type="evidence" value="ECO:0007669"/>
    <property type="project" value="UniProtKB-UniRule"/>
</dbReference>
<dbReference type="GO" id="GO:0004038">
    <property type="term" value="F:allantoinase activity"/>
    <property type="evidence" value="ECO:0007669"/>
    <property type="project" value="TreeGrafter"/>
</dbReference>
<feature type="binding site" evidence="6">
    <location>
        <position position="152"/>
    </location>
    <ligand>
        <name>Zn(2+)</name>
        <dbReference type="ChEBI" id="CHEBI:29105"/>
        <label>1</label>
    </ligand>
</feature>
<feature type="binding site" evidence="6">
    <location>
        <begin position="323"/>
        <end position="324"/>
    </location>
    <ligand>
        <name>substrate</name>
    </ligand>
</feature>
<keyword evidence="5 6" id="KW-0665">Pyrimidine biosynthesis</keyword>
<dbReference type="InterPro" id="IPR050138">
    <property type="entry name" value="DHOase/Allantoinase_Hydrolase"/>
</dbReference>
<dbReference type="PANTHER" id="PTHR43668:SF2">
    <property type="entry name" value="ALLANTOINASE"/>
    <property type="match status" value="1"/>
</dbReference>
<protein>
    <recommendedName>
        <fullName evidence="6">Dihydroorotase</fullName>
        <shortName evidence="6">DHOase</shortName>
        <ecNumber evidence="6">3.5.2.3</ecNumber>
    </recommendedName>
</protein>
<evidence type="ECO:0000256" key="6">
    <source>
        <dbReference type="HAMAP-Rule" id="MF_00220"/>
    </source>
</evidence>
<comment type="pathway">
    <text evidence="6">Pyrimidine metabolism; UMP biosynthesis via de novo pathway; (S)-dihydroorotate from bicarbonate: step 3/3.</text>
</comment>
<sequence length="428" mass="46602">MKLLIKNGRVMDPETGMDQVQDVLVFNETIVEIGETIHVEADCIMDAKGYWVVPGLIDVHVHLREPGYEHKETIKTGSKSAAKGGFTTICCMPNTNPAIDSVEVVRYIQKRSEEEAVVNVLPIGSITKGQAGEELVDIKGLAEVGVCGISEDGKTLINSALLKKAMKEAKACDIPVFSHCEDHLLVEGGAMNEGQRAETLGIKGIGNDSEEVMIAREIILGRNTGVKLHICHVSIKEGVDLIKTAKERGVWVTAEVCPHHFTLTDEIVEKDFTNAKMNPPLRAKEDVDAIKRGLAEGIIDIIATDHAPHTENEKDTEFHKAPFGIVGFETAVPLGITELVETGLLTPLQWIEKMTLNPAKLLGSNKGRLQVNQCADITIIDPDAVYEIDIHSFASKSKNSPFHGRKVRGKVVHTIVGGRIVVENGALK</sequence>
<dbReference type="GO" id="GO:0006145">
    <property type="term" value="P:purine nucleobase catabolic process"/>
    <property type="evidence" value="ECO:0007669"/>
    <property type="project" value="TreeGrafter"/>
</dbReference>
<gene>
    <name evidence="6" type="primary">pyrC</name>
    <name evidence="8" type="ordered locus">Clos_2194</name>
</gene>
<keyword evidence="3 6" id="KW-0479">Metal-binding</keyword>
<organism evidence="8 9">
    <name type="scientific">Alkaliphilus oremlandii (strain OhILAs)</name>
    <name type="common">Clostridium oremlandii (strain OhILAs)</name>
    <dbReference type="NCBI Taxonomy" id="350688"/>
    <lineage>
        <taxon>Bacteria</taxon>
        <taxon>Bacillati</taxon>
        <taxon>Bacillota</taxon>
        <taxon>Clostridia</taxon>
        <taxon>Peptostreptococcales</taxon>
        <taxon>Natronincolaceae</taxon>
        <taxon>Alkaliphilus</taxon>
    </lineage>
</organism>
<dbReference type="NCBIfam" id="TIGR00857">
    <property type="entry name" value="pyrC_multi"/>
    <property type="match status" value="1"/>
</dbReference>
<dbReference type="eggNOG" id="COG0044">
    <property type="taxonomic scope" value="Bacteria"/>
</dbReference>
<dbReference type="HAMAP" id="MF_00220_B">
    <property type="entry name" value="PyrC_classI_B"/>
    <property type="match status" value="1"/>
</dbReference>
<dbReference type="EC" id="3.5.2.3" evidence="6"/>
<evidence type="ECO:0000256" key="5">
    <source>
        <dbReference type="ARBA" id="ARBA00022975"/>
    </source>
</evidence>
<dbReference type="KEGG" id="aoe:Clos_2194"/>
<name>A8MIU7_ALKOO</name>
<comment type="catalytic activity">
    <reaction evidence="6">
        <text>(S)-dihydroorotate + H2O = N-carbamoyl-L-aspartate + H(+)</text>
        <dbReference type="Rhea" id="RHEA:24296"/>
        <dbReference type="ChEBI" id="CHEBI:15377"/>
        <dbReference type="ChEBI" id="CHEBI:15378"/>
        <dbReference type="ChEBI" id="CHEBI:30864"/>
        <dbReference type="ChEBI" id="CHEBI:32814"/>
        <dbReference type="EC" id="3.5.2.3"/>
    </reaction>
</comment>
<dbReference type="GO" id="GO:0044205">
    <property type="term" value="P:'de novo' UMP biosynthetic process"/>
    <property type="evidence" value="ECO:0007669"/>
    <property type="project" value="UniProtKB-UniRule"/>
</dbReference>
<dbReference type="PROSITE" id="PS00482">
    <property type="entry name" value="DIHYDROOROTASE_1"/>
    <property type="match status" value="1"/>
</dbReference>
<accession>A8MIU7</accession>
<feature type="binding site" evidence="6">
    <location>
        <position position="94"/>
    </location>
    <ligand>
        <name>substrate</name>
    </ligand>
</feature>
<dbReference type="InterPro" id="IPR004722">
    <property type="entry name" value="DHOase"/>
</dbReference>
<evidence type="ECO:0000313" key="8">
    <source>
        <dbReference type="EMBL" id="ABW19729.1"/>
    </source>
</evidence>
<dbReference type="Gene3D" id="2.30.40.10">
    <property type="entry name" value="Urease, subunit C, domain 1"/>
    <property type="match status" value="1"/>
</dbReference>
<feature type="binding site" evidence="6">
    <location>
        <position position="232"/>
    </location>
    <ligand>
        <name>Zn(2+)</name>
        <dbReference type="ChEBI" id="CHEBI:29105"/>
        <label>2</label>
    </ligand>
</feature>
<dbReference type="RefSeq" id="WP_012160038.1">
    <property type="nucleotide sequence ID" value="NC_009922.1"/>
</dbReference>
<keyword evidence="6" id="KW-0862">Zinc</keyword>
<evidence type="ECO:0000256" key="2">
    <source>
        <dbReference type="ARBA" id="ARBA00010286"/>
    </source>
</evidence>
<dbReference type="InterPro" id="IPR011059">
    <property type="entry name" value="Metal-dep_hydrolase_composite"/>
</dbReference>
<feature type="binding site" evidence="6">
    <location>
        <position position="305"/>
    </location>
    <ligand>
        <name>Zn(2+)</name>
        <dbReference type="ChEBI" id="CHEBI:29105"/>
        <label>1</label>
    </ligand>
</feature>
<proteinExistence type="inferred from homology"/>
<feature type="domain" description="Dihydroorotase catalytic" evidence="7">
    <location>
        <begin position="52"/>
        <end position="237"/>
    </location>
</feature>